<sequence length="413" mass="45029">MGKVRKSFISFAAGLLNMPPPPAPIEETRPLDGEAATSNPPINAGPSGVDQVSRETVNPDSQDRMCFEGAGVVPAQEIAKCDQNQSVQVVEPEVQSVTGDRSVVVYAAASASEEVNAGLTILDQDKDETVAELGISRRSREEKGKRVATQSKKRSASEAGLDETAAPKTFRLSRGETLNSDQFTFKYSGEKFLERDQEAASHLWRNLMLPGTKDFPNPDDGPSGVDQVSHETVNPDSQDRLCLEGDGVVPAQEIAEGDLNQSVQVVEPEVQSVSGDRSVVVYAAAPASEEVNAGLTILDLDKDETVAELGISRRSREGSQPVINLDDSGPTLKVICRWRLTRIGSKMNNFLILSPFDEQSGVVDYRIDSGHVGAFVSGFRPYLRRRRASQPTISTLLLNSFLCYICFWFRLLR</sequence>
<reference evidence="3" key="3">
    <citation type="submission" date="1999-08" db="EMBL/GenBank/DDBJ databases">
        <authorList>
            <person name="EU Arabidopsis sequencing project"/>
        </authorList>
    </citation>
    <scope>NUCLEOTIDE SEQUENCE</scope>
</reference>
<accession>Q9SUM8</accession>
<dbReference type="EMBL" id="AL080253">
    <property type="protein sequence ID" value="CAB45817.1"/>
    <property type="molecule type" value="Genomic_DNA"/>
</dbReference>
<feature type="region of interest" description="Disordered" evidence="1">
    <location>
        <begin position="16"/>
        <end position="63"/>
    </location>
</feature>
<dbReference type="AlphaFoldDB" id="Q9SUM8"/>
<keyword evidence="2" id="KW-0472">Membrane</keyword>
<reference key="1">
    <citation type="journal article" date="1999" name="Nature">
        <title>Sequence and analysis of chromosome 4 of the plant Arabidopsis thaliana.</title>
        <authorList>
            <consortium name="EU"/>
            <consortium name="CSHL and WU Arabidopsis Sequencing Project"/>
            <person name="Mayer K."/>
            <person name="Schuller C."/>
            <person name="Wambutt R."/>
            <person name="Murphy G."/>
            <person name="Volckaert G."/>
            <person name="Pohl T."/>
            <person name="Dusterhoft A."/>
            <person name="Stiekema W."/>
            <person name="Entian K.D."/>
            <person name="Terryn N."/>
            <person name="Harris B."/>
            <person name="Ansorge W."/>
            <person name="Brandt P."/>
            <person name="Grivell L."/>
            <person name="Rieger M."/>
            <person name="Weichselgartner M."/>
            <person name="de Simone V."/>
            <person name="Obermaier B."/>
            <person name="Mache R."/>
            <person name="Muller M."/>
            <person name="Kreis M."/>
            <person name="Delseny M."/>
            <person name="Puigdomenech P."/>
            <person name="Watson M."/>
            <person name="Schmidtheini T."/>
            <person name="Reichert B."/>
            <person name="Portatelle D."/>
            <person name="Perez-Alonso M."/>
            <person name="Boutry M."/>
            <person name="Bancroft I."/>
            <person name="Vos P."/>
            <person name="Hoheisel J."/>
            <person name="Zimmermann W."/>
            <person name="Wedler H."/>
            <person name="Ridley P."/>
            <person name="Langham S.A."/>
            <person name="McCullagh B."/>
            <person name="Bilham L."/>
            <person name="Robben J."/>
            <person name="Van der Schueren J."/>
            <person name="Grymonprez B."/>
            <person name="Chuang Y.J."/>
            <person name="Vandenbussche F."/>
            <person name="Braeken M."/>
            <person name="Weltjens I."/>
            <person name="Voet M."/>
            <person name="Bastiaens I."/>
            <person name="Aert R."/>
            <person name="Defoor E."/>
            <person name="Weitzenegger T."/>
            <person name="Bothe G."/>
            <person name="Ramsperger U."/>
            <person name="Hilbert H."/>
            <person name="Braun M."/>
            <person name="Holzer E."/>
            <person name="Brandt A."/>
            <person name="Peters S."/>
            <person name="van Staveren M."/>
            <person name="Dirske W."/>
            <person name="Mooijman P."/>
            <person name="Klein Lankhorst R."/>
            <person name="Rose M."/>
            <person name="Hauf J."/>
            <person name="Kotter P."/>
            <person name="Berneiser S."/>
            <person name="Hempel S."/>
            <person name="Feldpausch M."/>
            <person name="Lamberth S."/>
            <person name="Van den Daele H."/>
            <person name="De Keyser A."/>
            <person name="Buysshaert C."/>
            <person name="Gielen J."/>
            <person name="Villarroel R."/>
            <person name="De Clercq R."/>
            <person name="Van Montagu M."/>
            <person name="Rogers J."/>
            <person name="Cronin A."/>
            <person name="Quail M."/>
            <person name="Bray-Allen S."/>
            <person name="Clark L."/>
            <person name="Doggett J."/>
            <person name="Hall S."/>
            <person name="Kay M."/>
            <person name="Lennard N."/>
            <person name="McLay K."/>
            <person name="Mayes R."/>
            <person name="Pettett A."/>
            <person name="Rajandream M.A."/>
            <person name="Lyne M."/>
            <person name="Benes V."/>
            <person name="Rechmann S."/>
            <person name="Borkova D."/>
            <person name="Blocker H."/>
            <person name="Scharfe M."/>
            <person name="Grimm M."/>
            <person name="Lohnert T.H."/>
            <person name="Dose S."/>
            <person name="de Haan M."/>
            <person name="Maarse A."/>
            <person name="Schafer M."/>
            <person name="Muller-Auer S."/>
            <person name="Gabel C."/>
            <person name="Fuchs M."/>
            <person name="Fartmann B."/>
            <person name="Granderath K."/>
            <person name="Dauner D."/>
            <person name="Herzl A."/>
            <person name="Neumann S."/>
            <person name="Argiriou A."/>
            <person name="Vitale D."/>
            <person name="Liguori R."/>
            <person name="Piravandi E."/>
            <person name="Massenet O."/>
            <person name="Quigley F."/>
            <person name="Clabauld G."/>
            <person name="Mundlein A."/>
            <person name="Felber R."/>
            <person name="Schnabl S."/>
            <person name="Hiller R."/>
            <person name="Schmidt W."/>
            <person name="Lecharny A."/>
            <person name="Aubourg S."/>
            <person name="Chefdor F."/>
            <person name="Cooke R."/>
            <person name="Berger C."/>
            <person name="Montfort A."/>
            <person name="Casacuberta E."/>
            <person name="Gibbons T."/>
            <person name="Weber N."/>
            <person name="Vandenbol M."/>
            <person name="Bargues M."/>
            <person name="Terol J."/>
            <person name="Torres A."/>
            <person name="Perez-Perez A."/>
            <person name="Purnelle B."/>
            <person name="Bent E."/>
            <person name="Johnson S."/>
            <person name="Tacon D."/>
            <person name="Jesse T."/>
            <person name="Heijnen L."/>
            <person name="Schwarz S."/>
            <person name="Scholler P."/>
            <person name="Heber S."/>
            <person name="Francs P."/>
            <person name="Bielke C."/>
            <person name="Frishman D."/>
            <person name="Haase D."/>
            <person name="Lemcke K."/>
            <person name="Mewes H.W."/>
            <person name="Stocker S."/>
            <person name="Zaccaria P."/>
            <person name="Bevan M."/>
            <person name="Wilson R.K."/>
            <person name="de la Bastide M."/>
            <person name="Habermann K."/>
            <person name="Parnell L."/>
            <person name="Dedhia N."/>
            <person name="Gnoj L."/>
            <person name="Schutz K."/>
            <person name="Huang E."/>
            <person name="Spiegel L."/>
            <person name="Sehkon M."/>
            <person name="Murray J."/>
            <person name="Sheet P."/>
            <person name="Cordes M."/>
            <person name="Abu-Threideh J."/>
            <person name="Stoneking T."/>
            <person name="Kalicki J."/>
            <person name="Graves T."/>
            <person name="Harmon G."/>
            <person name="Edwards J."/>
            <person name="Latreille P."/>
            <person name="Courtney L."/>
            <person name="Cloud J."/>
            <person name="Abbott A."/>
            <person name="Scott K."/>
            <person name="Johnson D."/>
            <person name="Minx P."/>
            <person name="Bentley D."/>
            <person name="Fulton B."/>
            <person name="Miller N."/>
            <person name="Greco T."/>
            <person name="Kemp K."/>
            <person name="Kramer J."/>
            <person name="Fulton L."/>
            <person name="Mardis E."/>
            <person name="Dante M."/>
            <person name="Pepin K."/>
            <person name="Hillier L."/>
            <person name="Nelson J."/>
            <person name="Spieth J."/>
            <person name="Ryan E."/>
            <person name="Andrews S."/>
            <person name="Geisel C."/>
            <person name="Layman D."/>
            <person name="Du H."/>
            <person name="Ali J."/>
            <person name="Berghoff A."/>
            <person name="Jones K."/>
            <person name="Drone K."/>
            <person name="Cotton M."/>
            <person name="Joshu C."/>
            <person name="Antonoiu B."/>
            <person name="Zidanic M."/>
            <person name="Strong C."/>
            <person name="Sun H."/>
            <person name="Lamar B."/>
            <person name="Yordan C."/>
            <person name="Ma P."/>
            <person name="Zhong J."/>
            <person name="Preston R."/>
            <person name="Vil D."/>
            <person name="Shekher M."/>
            <person name="Matero A."/>
            <person name="Shah R."/>
            <person name="Swaby I.K."/>
            <person name="O'Shaughnessy A."/>
            <person name="Rodriguez M."/>
            <person name="Hoffmann J."/>
            <person name="Till S."/>
            <person name="Granat S."/>
            <person name="Shohdy N."/>
            <person name="Hasegawa A."/>
            <person name="Hameed A."/>
            <person name="Lodhi M."/>
            <person name="Johnson A."/>
            <person name="Chen E."/>
            <person name="Marra M."/>
            <person name="Martienssen R."/>
            <person name="McCombie W.R."/>
        </authorList>
    </citation>
    <scope>NUCLEOTIDE SEQUENCE [LARGE SCALE GENOMIC DNA]</scope>
    <source>
        <strain>cv. Columbia</strain>
    </source>
</reference>
<name>Q9SUM8_ARATH</name>
<protein>
    <submittedName>
        <fullName evidence="4">Uncharacterized protein AT4g20510</fullName>
    </submittedName>
    <submittedName>
        <fullName evidence="3">Uncharacterized protein F9F13.160</fullName>
    </submittedName>
</protein>
<feature type="transmembrane region" description="Helical" evidence="2">
    <location>
        <begin position="393"/>
        <end position="412"/>
    </location>
</feature>
<dbReference type="PIR" id="T10593">
    <property type="entry name" value="T10593"/>
</dbReference>
<proteinExistence type="predicted"/>
<organism evidence="3">
    <name type="scientific">Arabidopsis thaliana</name>
    <name type="common">Mouse-ear cress</name>
    <dbReference type="NCBI Taxonomy" id="3702"/>
    <lineage>
        <taxon>Eukaryota</taxon>
        <taxon>Viridiplantae</taxon>
        <taxon>Streptophyta</taxon>
        <taxon>Embryophyta</taxon>
        <taxon>Tracheophyta</taxon>
        <taxon>Spermatophyta</taxon>
        <taxon>Magnoliopsida</taxon>
        <taxon>eudicotyledons</taxon>
        <taxon>Gunneridae</taxon>
        <taxon>Pentapetalae</taxon>
        <taxon>rosids</taxon>
        <taxon>malvids</taxon>
        <taxon>Brassicales</taxon>
        <taxon>Brassicaceae</taxon>
        <taxon>Camelineae</taxon>
        <taxon>Arabidopsis</taxon>
    </lineage>
</organism>
<dbReference type="EMBL" id="AL161553">
    <property type="protein sequence ID" value="CAB79051.1"/>
    <property type="molecule type" value="Genomic_DNA"/>
</dbReference>
<gene>
    <name evidence="3" type="primary">F9F13.160</name>
    <name evidence="4" type="ordered locus">At4g20510</name>
</gene>
<reference evidence="3" key="2">
    <citation type="submission" date="1999-06" db="EMBL/GenBank/DDBJ databases">
        <authorList>
            <person name="Bevan M."/>
            <person name="Pohl T."/>
            <person name="Weizenegger T."/>
            <person name="Bancroft I."/>
            <person name="Mewes H.W."/>
            <person name="Mayer K.F.X."/>
            <person name="Lemcke K."/>
            <person name="Schueller C."/>
        </authorList>
    </citation>
    <scope>NUCLEOTIDE SEQUENCE</scope>
</reference>
<keyword evidence="2" id="KW-0812">Transmembrane</keyword>
<evidence type="ECO:0000313" key="4">
    <source>
        <dbReference type="EMBL" id="CAB79051.1"/>
    </source>
</evidence>
<evidence type="ECO:0000256" key="1">
    <source>
        <dbReference type="SAM" id="MobiDB-lite"/>
    </source>
</evidence>
<evidence type="ECO:0000313" key="3">
    <source>
        <dbReference type="EMBL" id="CAB45817.1"/>
    </source>
</evidence>
<feature type="region of interest" description="Disordered" evidence="1">
    <location>
        <begin position="212"/>
        <end position="232"/>
    </location>
</feature>
<keyword evidence="2" id="KW-1133">Transmembrane helix</keyword>
<feature type="region of interest" description="Disordered" evidence="1">
    <location>
        <begin position="135"/>
        <end position="168"/>
    </location>
</feature>
<reference evidence="4" key="4">
    <citation type="submission" date="2000-03" db="EMBL/GenBank/DDBJ databases">
        <authorList>
            <person name="Pohl T."/>
            <person name="Weizenegger T."/>
            <person name="Mewes H.W."/>
            <person name="Lemcke K."/>
            <person name="Mayer K.F.X."/>
        </authorList>
    </citation>
    <scope>NUCLEOTIDE SEQUENCE</scope>
</reference>
<evidence type="ECO:0000256" key="2">
    <source>
        <dbReference type="SAM" id="Phobius"/>
    </source>
</evidence>